<keyword evidence="2" id="KW-1133">Transmembrane helix</keyword>
<evidence type="ECO:0000313" key="4">
    <source>
        <dbReference type="Proteomes" id="UP000724148"/>
    </source>
</evidence>
<feature type="transmembrane region" description="Helical" evidence="2">
    <location>
        <begin position="33"/>
        <end position="60"/>
    </location>
</feature>
<evidence type="ECO:0000256" key="1">
    <source>
        <dbReference type="SAM" id="MobiDB-lite"/>
    </source>
</evidence>
<feature type="region of interest" description="Disordered" evidence="1">
    <location>
        <begin position="1"/>
        <end position="26"/>
    </location>
</feature>
<dbReference type="AlphaFoldDB" id="A0A931WMW1"/>
<keyword evidence="2" id="KW-0472">Membrane</keyword>
<sequence>MAIDGSSVHCEPDYPGMNEDEEPDGPMGSFEQAILWISGAFVAVALAALMLLVGAGWTIWRFWPAGWRPW</sequence>
<evidence type="ECO:0000256" key="2">
    <source>
        <dbReference type="SAM" id="Phobius"/>
    </source>
</evidence>
<keyword evidence="2" id="KW-0812">Transmembrane</keyword>
<evidence type="ECO:0000313" key="3">
    <source>
        <dbReference type="EMBL" id="MBI2096669.1"/>
    </source>
</evidence>
<accession>A0A931WMW1</accession>
<proteinExistence type="predicted"/>
<gene>
    <name evidence="3" type="ORF">HYT40_00715</name>
</gene>
<protein>
    <submittedName>
        <fullName evidence="3">Uncharacterized protein</fullName>
    </submittedName>
</protein>
<dbReference type="Proteomes" id="UP000724148">
    <property type="component" value="Unassembled WGS sequence"/>
</dbReference>
<organism evidence="3 4">
    <name type="scientific">Candidatus Sungiibacteriota bacterium</name>
    <dbReference type="NCBI Taxonomy" id="2750080"/>
    <lineage>
        <taxon>Bacteria</taxon>
        <taxon>Candidatus Sungiibacteriota</taxon>
    </lineage>
</organism>
<comment type="caution">
    <text evidence="3">The sequence shown here is derived from an EMBL/GenBank/DDBJ whole genome shotgun (WGS) entry which is preliminary data.</text>
</comment>
<reference evidence="3" key="1">
    <citation type="submission" date="2020-07" db="EMBL/GenBank/DDBJ databases">
        <title>Huge and variable diversity of episymbiotic CPR bacteria and DPANN archaea in groundwater ecosystems.</title>
        <authorList>
            <person name="He C.Y."/>
            <person name="Keren R."/>
            <person name="Whittaker M."/>
            <person name="Farag I.F."/>
            <person name="Doudna J."/>
            <person name="Cate J.H.D."/>
            <person name="Banfield J.F."/>
        </authorList>
    </citation>
    <scope>NUCLEOTIDE SEQUENCE</scope>
    <source>
        <strain evidence="3">NC_groundwater_193_Ag_S-0.1um_51_7</strain>
    </source>
</reference>
<dbReference type="EMBL" id="JACOZA010000017">
    <property type="protein sequence ID" value="MBI2096669.1"/>
    <property type="molecule type" value="Genomic_DNA"/>
</dbReference>
<name>A0A931WMW1_9BACT</name>